<dbReference type="Gene3D" id="3.40.1440.10">
    <property type="entry name" value="GIY-YIG endonuclease"/>
    <property type="match status" value="1"/>
</dbReference>
<evidence type="ECO:0000259" key="3">
    <source>
        <dbReference type="PROSITE" id="PS50164"/>
    </source>
</evidence>
<dbReference type="GO" id="GO:0003677">
    <property type="term" value="F:DNA binding"/>
    <property type="evidence" value="ECO:0007669"/>
    <property type="project" value="InterPro"/>
</dbReference>
<sequence length="463" mass="53827">MKSSRKYAIIDVETTGGSARRERLTEIAIAIHDGRNVLDTFESLINPERPIPPFIQNLTGITNEMVEDAPYFYEIARKIVEMTEGCIFVAHNVKFDYMFIRSEFERLGYSYQRRQLCTKQLSKKLFPQIGRYGLDRLIDYFNIQVETRHRAMADVQATVEVFNQLLHKDQEDNAFNHLINNGIKLSKLPGSLNLEDLHRIPETSGIYYFFGHNDHLLYVGKSKNIQKRVMQHFSKPTTKSLKFLVRTQRIDYEETGSEIAAILREDEVIKKQRPEYNIAQRKTLKPYGLHVAQKEQGSGFKMELHPIMDEQENGFIKTFKSKRSAKLQVQGLLEKHGLSEYFTFDRSGQSIVVQSIASNVPENKEWDTPLRELLSDLHFREDFHYIVIDDSYSHHEAMCFVFHRGILIKTGTLDIETGNTGINPEDLNDCRPPLAINDQVITFIQKHKKRYKINKLPSDFQSF</sequence>
<dbReference type="Pfam" id="PF01541">
    <property type="entry name" value="GIY-YIG"/>
    <property type="match status" value="1"/>
</dbReference>
<dbReference type="GO" id="GO:0005829">
    <property type="term" value="C:cytosol"/>
    <property type="evidence" value="ECO:0007669"/>
    <property type="project" value="TreeGrafter"/>
</dbReference>
<dbReference type="SMART" id="SM00465">
    <property type="entry name" value="GIYc"/>
    <property type="match status" value="1"/>
</dbReference>
<comment type="function">
    <text evidence="1">DNA polymerase III is a complex, multichain enzyme responsible for most of the replicative synthesis in bacteria. The epsilon subunit contain the editing function and is a proofreading 3'-5' exonuclease.</text>
</comment>
<dbReference type="InterPro" id="IPR000305">
    <property type="entry name" value="GIY-YIG_endonuc"/>
</dbReference>
<dbReference type="GO" id="GO:0006289">
    <property type="term" value="P:nucleotide-excision repair"/>
    <property type="evidence" value="ECO:0007669"/>
    <property type="project" value="InterPro"/>
</dbReference>
<dbReference type="InterPro" id="IPR036397">
    <property type="entry name" value="RNaseH_sf"/>
</dbReference>
<protein>
    <submittedName>
        <fullName evidence="4">GIY-YIG nuclease family protein</fullName>
    </submittedName>
</protein>
<dbReference type="InterPro" id="IPR035901">
    <property type="entry name" value="GIY-YIG_endonuc_sf"/>
</dbReference>
<dbReference type="InterPro" id="IPR006054">
    <property type="entry name" value="DnaQ"/>
</dbReference>
<dbReference type="SMART" id="SM00479">
    <property type="entry name" value="EXOIII"/>
    <property type="match status" value="1"/>
</dbReference>
<evidence type="ECO:0000256" key="1">
    <source>
        <dbReference type="ARBA" id="ARBA00025483"/>
    </source>
</evidence>
<evidence type="ECO:0000313" key="5">
    <source>
        <dbReference type="Proteomes" id="UP000753961"/>
    </source>
</evidence>
<dbReference type="SUPFAM" id="SSF53098">
    <property type="entry name" value="Ribonuclease H-like"/>
    <property type="match status" value="1"/>
</dbReference>
<evidence type="ECO:0000313" key="4">
    <source>
        <dbReference type="EMBL" id="MBY5959065.1"/>
    </source>
</evidence>
<dbReference type="AlphaFoldDB" id="A0A953HVL8"/>
<comment type="subunit">
    <text evidence="2">DNA polymerase III contains a core (composed of alpha, epsilon and theta chains) that associates with a tau subunit. This core dimerizes to form the POLIII' complex. PolIII' associates with the gamma complex (composed of gamma, delta, delta', psi and chi chains) and with the beta chain to form the complete DNA polymerase III complex.</text>
</comment>
<dbReference type="EMBL" id="JAHVHU010000011">
    <property type="protein sequence ID" value="MBY5959065.1"/>
    <property type="molecule type" value="Genomic_DNA"/>
</dbReference>
<dbReference type="RefSeq" id="WP_222580598.1">
    <property type="nucleotide sequence ID" value="NZ_JAHVHU010000011.1"/>
</dbReference>
<comment type="caution">
    <text evidence="4">The sequence shown here is derived from an EMBL/GenBank/DDBJ whole genome shotgun (WGS) entry which is preliminary data.</text>
</comment>
<reference evidence="4" key="1">
    <citation type="submission" date="2021-06" db="EMBL/GenBank/DDBJ databases">
        <title>44 bacteria genomes isolated from Dapeng, Shenzhen.</title>
        <authorList>
            <person name="Zheng W."/>
            <person name="Yu S."/>
            <person name="Huang Y."/>
        </authorList>
    </citation>
    <scope>NUCLEOTIDE SEQUENCE</scope>
    <source>
        <strain evidence="4">DP5N28-2</strain>
    </source>
</reference>
<dbReference type="GO" id="GO:0003887">
    <property type="term" value="F:DNA-directed DNA polymerase activity"/>
    <property type="evidence" value="ECO:0007669"/>
    <property type="project" value="InterPro"/>
</dbReference>
<dbReference type="GO" id="GO:0045004">
    <property type="term" value="P:DNA replication proofreading"/>
    <property type="evidence" value="ECO:0007669"/>
    <property type="project" value="TreeGrafter"/>
</dbReference>
<dbReference type="GO" id="GO:0008408">
    <property type="term" value="F:3'-5' exonuclease activity"/>
    <property type="evidence" value="ECO:0007669"/>
    <property type="project" value="TreeGrafter"/>
</dbReference>
<dbReference type="InterPro" id="IPR013520">
    <property type="entry name" value="Ribonucl_H"/>
</dbReference>
<dbReference type="CDD" id="cd10434">
    <property type="entry name" value="GIY-YIG_UvrC_Cho"/>
    <property type="match status" value="1"/>
</dbReference>
<dbReference type="Gene3D" id="3.30.420.10">
    <property type="entry name" value="Ribonuclease H-like superfamily/Ribonuclease H"/>
    <property type="match status" value="1"/>
</dbReference>
<dbReference type="CDD" id="cd06127">
    <property type="entry name" value="DEDDh"/>
    <property type="match status" value="1"/>
</dbReference>
<dbReference type="PANTHER" id="PTHR30231:SF37">
    <property type="entry name" value="EXODEOXYRIBONUCLEASE 10"/>
    <property type="match status" value="1"/>
</dbReference>
<gene>
    <name evidence="4" type="ORF">KUV50_13015</name>
</gene>
<dbReference type="FunFam" id="3.30.420.10:FF:000045">
    <property type="entry name" value="3'-5' exonuclease DinG"/>
    <property type="match status" value="1"/>
</dbReference>
<keyword evidence="5" id="KW-1185">Reference proteome</keyword>
<dbReference type="InterPro" id="IPR047296">
    <property type="entry name" value="GIY-YIG_UvrC_Cho"/>
</dbReference>
<accession>A0A953HVL8</accession>
<evidence type="ECO:0000256" key="2">
    <source>
        <dbReference type="ARBA" id="ARBA00026073"/>
    </source>
</evidence>
<name>A0A953HVL8_9BACT</name>
<dbReference type="Proteomes" id="UP000753961">
    <property type="component" value="Unassembled WGS sequence"/>
</dbReference>
<dbReference type="PROSITE" id="PS50164">
    <property type="entry name" value="GIY_YIG"/>
    <property type="match status" value="1"/>
</dbReference>
<dbReference type="PANTHER" id="PTHR30231">
    <property type="entry name" value="DNA POLYMERASE III SUBUNIT EPSILON"/>
    <property type="match status" value="1"/>
</dbReference>
<dbReference type="SUPFAM" id="SSF82771">
    <property type="entry name" value="GIY-YIG endonuclease"/>
    <property type="match status" value="1"/>
</dbReference>
<proteinExistence type="predicted"/>
<dbReference type="NCBIfam" id="TIGR00573">
    <property type="entry name" value="dnaq"/>
    <property type="match status" value="1"/>
</dbReference>
<organism evidence="4 5">
    <name type="scientific">Membranihabitans marinus</name>
    <dbReference type="NCBI Taxonomy" id="1227546"/>
    <lineage>
        <taxon>Bacteria</taxon>
        <taxon>Pseudomonadati</taxon>
        <taxon>Bacteroidota</taxon>
        <taxon>Saprospiria</taxon>
        <taxon>Saprospirales</taxon>
        <taxon>Saprospiraceae</taxon>
        <taxon>Membranihabitans</taxon>
    </lineage>
</organism>
<dbReference type="InterPro" id="IPR012337">
    <property type="entry name" value="RNaseH-like_sf"/>
</dbReference>
<feature type="domain" description="GIY-YIG" evidence="3">
    <location>
        <begin position="202"/>
        <end position="278"/>
    </location>
</feature>
<dbReference type="Pfam" id="PF00929">
    <property type="entry name" value="RNase_T"/>
    <property type="match status" value="1"/>
</dbReference>